<protein>
    <submittedName>
        <fullName evidence="1">Uncharacterized protein</fullName>
    </submittedName>
</protein>
<dbReference type="AlphaFoldDB" id="A0A3B1A9M2"/>
<sequence length="146" mass="16735">MRYLLLMLFIFVATPSCGYEISIEVDIKKCAADGCFTVFKKNLKISEDLEVLFWADVLKTSQQGSPNLFTMLNVFNRKKDAINLTIEVEVLDENKVSLGKQYIDTEVIPYKEKKNQYDIYKSISAIGLPDGNHIKAKYVILRIDSR</sequence>
<reference evidence="1" key="1">
    <citation type="submission" date="2018-06" db="EMBL/GenBank/DDBJ databases">
        <authorList>
            <person name="Zhirakovskaya E."/>
        </authorList>
    </citation>
    <scope>NUCLEOTIDE SEQUENCE</scope>
</reference>
<proteinExistence type="predicted"/>
<organism evidence="1">
    <name type="scientific">hydrothermal vent metagenome</name>
    <dbReference type="NCBI Taxonomy" id="652676"/>
    <lineage>
        <taxon>unclassified sequences</taxon>
        <taxon>metagenomes</taxon>
        <taxon>ecological metagenomes</taxon>
    </lineage>
</organism>
<evidence type="ECO:0000313" key="1">
    <source>
        <dbReference type="EMBL" id="VAW96552.1"/>
    </source>
</evidence>
<dbReference type="EMBL" id="UOFR01000038">
    <property type="protein sequence ID" value="VAW96552.1"/>
    <property type="molecule type" value="Genomic_DNA"/>
</dbReference>
<name>A0A3B1A9M2_9ZZZZ</name>
<gene>
    <name evidence="1" type="ORF">MNBD_GAMMA21-1048</name>
</gene>
<accession>A0A3B1A9M2</accession>